<name>A0A8H2W0U1_9HELO</name>
<organism evidence="1 2">
    <name type="scientific">Sclerotinia trifoliorum</name>
    <dbReference type="NCBI Taxonomy" id="28548"/>
    <lineage>
        <taxon>Eukaryota</taxon>
        <taxon>Fungi</taxon>
        <taxon>Dikarya</taxon>
        <taxon>Ascomycota</taxon>
        <taxon>Pezizomycotina</taxon>
        <taxon>Leotiomycetes</taxon>
        <taxon>Helotiales</taxon>
        <taxon>Sclerotiniaceae</taxon>
        <taxon>Sclerotinia</taxon>
    </lineage>
</organism>
<dbReference type="Proteomes" id="UP000624404">
    <property type="component" value="Unassembled WGS sequence"/>
</dbReference>
<protein>
    <submittedName>
        <fullName evidence="1">046933ed-86a4-4e58-a86d-9069d62bd70b-CDS</fullName>
    </submittedName>
</protein>
<proteinExistence type="predicted"/>
<evidence type="ECO:0000313" key="2">
    <source>
        <dbReference type="Proteomes" id="UP000624404"/>
    </source>
</evidence>
<keyword evidence="2" id="KW-1185">Reference proteome</keyword>
<reference evidence="1" key="1">
    <citation type="submission" date="2020-10" db="EMBL/GenBank/DDBJ databases">
        <authorList>
            <person name="Kusch S."/>
        </authorList>
    </citation>
    <scope>NUCLEOTIDE SEQUENCE</scope>
    <source>
        <strain evidence="1">SwB9</strain>
    </source>
</reference>
<accession>A0A8H2W0U1</accession>
<dbReference type="EMBL" id="CAJHIA010000028">
    <property type="protein sequence ID" value="CAD6447545.1"/>
    <property type="molecule type" value="Genomic_DNA"/>
</dbReference>
<comment type="caution">
    <text evidence="1">The sequence shown here is derived from an EMBL/GenBank/DDBJ whole genome shotgun (WGS) entry which is preliminary data.</text>
</comment>
<sequence length="76" mass="9149">MSIFINPNFIKENRILIELKQDPYQLILLEEKKTGIDDWVYKETSIIKIIISNRYIEQIKIDLILLDRYIIVLDIL</sequence>
<evidence type="ECO:0000313" key="1">
    <source>
        <dbReference type="EMBL" id="CAD6447545.1"/>
    </source>
</evidence>
<gene>
    <name evidence="1" type="ORF">SCLTRI_LOCUS7337</name>
</gene>
<dbReference type="AlphaFoldDB" id="A0A8H2W0U1"/>